<protein>
    <submittedName>
        <fullName evidence="1">Uncharacterized protein</fullName>
    </submittedName>
</protein>
<evidence type="ECO:0000313" key="1">
    <source>
        <dbReference type="EMBL" id="RDY05203.1"/>
    </source>
</evidence>
<comment type="caution">
    <text evidence="1">The sequence shown here is derived from an EMBL/GenBank/DDBJ whole genome shotgun (WGS) entry which is preliminary data.</text>
</comment>
<reference evidence="1" key="1">
    <citation type="submission" date="2018-05" db="EMBL/GenBank/DDBJ databases">
        <title>Draft genome of Mucuna pruriens seed.</title>
        <authorList>
            <person name="Nnadi N.E."/>
            <person name="Vos R."/>
            <person name="Hasami M.H."/>
            <person name="Devisetty U.K."/>
            <person name="Aguiy J.C."/>
        </authorList>
    </citation>
    <scope>NUCLEOTIDE SEQUENCE [LARGE SCALE GENOMIC DNA]</scope>
    <source>
        <strain evidence="1">JCA_2017</strain>
    </source>
</reference>
<name>A0A371HQZ2_MUCPR</name>
<feature type="non-terminal residue" evidence="1">
    <location>
        <position position="1"/>
    </location>
</feature>
<dbReference type="Proteomes" id="UP000257109">
    <property type="component" value="Unassembled WGS sequence"/>
</dbReference>
<sequence length="163" mass="18215">MSTKESRVEATHLSIVPSWKPKGATWVSLAVIHRMNLFWSYLESFKGFETRYVKGLSSKDLSTEVQASWGILNQLHFDVNCKEVVVASFVEDPNSYLIAIFKKSGYDLGAMIQQGRTVTGNKLAKPVADPAPLLAASMTPIIKKNQPLTRCQPRLLHQVQRGK</sequence>
<proteinExistence type="predicted"/>
<dbReference type="OrthoDB" id="1434603at2759"/>
<dbReference type="AlphaFoldDB" id="A0A371HQZ2"/>
<gene>
    <name evidence="1" type="ORF">CR513_10986</name>
</gene>
<evidence type="ECO:0000313" key="2">
    <source>
        <dbReference type="Proteomes" id="UP000257109"/>
    </source>
</evidence>
<dbReference type="EMBL" id="QJKJ01001926">
    <property type="protein sequence ID" value="RDY05203.1"/>
    <property type="molecule type" value="Genomic_DNA"/>
</dbReference>
<accession>A0A371HQZ2</accession>
<organism evidence="1 2">
    <name type="scientific">Mucuna pruriens</name>
    <name type="common">Velvet bean</name>
    <name type="synonym">Dolichos pruriens</name>
    <dbReference type="NCBI Taxonomy" id="157652"/>
    <lineage>
        <taxon>Eukaryota</taxon>
        <taxon>Viridiplantae</taxon>
        <taxon>Streptophyta</taxon>
        <taxon>Embryophyta</taxon>
        <taxon>Tracheophyta</taxon>
        <taxon>Spermatophyta</taxon>
        <taxon>Magnoliopsida</taxon>
        <taxon>eudicotyledons</taxon>
        <taxon>Gunneridae</taxon>
        <taxon>Pentapetalae</taxon>
        <taxon>rosids</taxon>
        <taxon>fabids</taxon>
        <taxon>Fabales</taxon>
        <taxon>Fabaceae</taxon>
        <taxon>Papilionoideae</taxon>
        <taxon>50 kb inversion clade</taxon>
        <taxon>NPAAA clade</taxon>
        <taxon>indigoferoid/millettioid clade</taxon>
        <taxon>Phaseoleae</taxon>
        <taxon>Mucuna</taxon>
    </lineage>
</organism>
<keyword evidence="2" id="KW-1185">Reference proteome</keyword>